<feature type="transmembrane region" description="Helical" evidence="6">
    <location>
        <begin position="1800"/>
        <end position="1817"/>
    </location>
</feature>
<feature type="compositionally biased region" description="Basic and acidic residues" evidence="5">
    <location>
        <begin position="563"/>
        <end position="572"/>
    </location>
</feature>
<feature type="region of interest" description="Disordered" evidence="5">
    <location>
        <begin position="348"/>
        <end position="381"/>
    </location>
</feature>
<feature type="compositionally biased region" description="Polar residues" evidence="5">
    <location>
        <begin position="1301"/>
        <end position="1331"/>
    </location>
</feature>
<organism evidence="8 9">
    <name type="scientific">Fructobacillus cardui</name>
    <dbReference type="NCBI Taxonomy" id="2893170"/>
    <lineage>
        <taxon>Bacteria</taxon>
        <taxon>Bacillati</taxon>
        <taxon>Bacillota</taxon>
        <taxon>Bacilli</taxon>
        <taxon>Lactobacillales</taxon>
        <taxon>Lactobacillaceae</taxon>
        <taxon>Fructobacillus</taxon>
    </lineage>
</organism>
<feature type="region of interest" description="Disordered" evidence="5">
    <location>
        <begin position="1005"/>
        <end position="1102"/>
    </location>
</feature>
<dbReference type="EMBL" id="CAUZLY010000005">
    <property type="protein sequence ID" value="CAK1239306.1"/>
    <property type="molecule type" value="Genomic_DNA"/>
</dbReference>
<feature type="region of interest" description="Disordered" evidence="5">
    <location>
        <begin position="1157"/>
        <end position="1191"/>
    </location>
</feature>
<feature type="domain" description="Gram-positive cocci surface proteins LPxTG" evidence="7">
    <location>
        <begin position="1787"/>
        <end position="1825"/>
    </location>
</feature>
<feature type="compositionally biased region" description="Low complexity" evidence="5">
    <location>
        <begin position="940"/>
        <end position="950"/>
    </location>
</feature>
<feature type="region of interest" description="Disordered" evidence="5">
    <location>
        <begin position="1116"/>
        <end position="1145"/>
    </location>
</feature>
<reference evidence="8 9" key="1">
    <citation type="submission" date="2023-10" db="EMBL/GenBank/DDBJ databases">
        <authorList>
            <person name="Botero Cardona J."/>
        </authorList>
    </citation>
    <scope>NUCLEOTIDE SEQUENCE [LARGE SCALE GENOMIC DNA]</scope>
    <source>
        <strain evidence="8 9">R-82641</strain>
    </source>
</reference>
<feature type="region of interest" description="Disordered" evidence="5">
    <location>
        <begin position="664"/>
        <end position="683"/>
    </location>
</feature>
<feature type="region of interest" description="Disordered" evidence="5">
    <location>
        <begin position="1243"/>
        <end position="1266"/>
    </location>
</feature>
<feature type="region of interest" description="Disordered" evidence="5">
    <location>
        <begin position="108"/>
        <end position="136"/>
    </location>
</feature>
<feature type="compositionally biased region" description="Basic and acidic residues" evidence="5">
    <location>
        <begin position="1174"/>
        <end position="1183"/>
    </location>
</feature>
<dbReference type="InterPro" id="IPR019931">
    <property type="entry name" value="LPXTG_anchor"/>
</dbReference>
<evidence type="ECO:0000256" key="1">
    <source>
        <dbReference type="ARBA" id="ARBA00022512"/>
    </source>
</evidence>
<feature type="compositionally biased region" description="Low complexity" evidence="5">
    <location>
        <begin position="280"/>
        <end position="294"/>
    </location>
</feature>
<keyword evidence="6" id="KW-0812">Transmembrane</keyword>
<evidence type="ECO:0000256" key="3">
    <source>
        <dbReference type="ARBA" id="ARBA00022729"/>
    </source>
</evidence>
<keyword evidence="1" id="KW-0134">Cell wall</keyword>
<feature type="region of interest" description="Disordered" evidence="5">
    <location>
        <begin position="397"/>
        <end position="423"/>
    </location>
</feature>
<keyword evidence="3" id="KW-0732">Signal</keyword>
<comment type="caution">
    <text evidence="8">The sequence shown here is derived from an EMBL/GenBank/DDBJ whole genome shotgun (WGS) entry which is preliminary data.</text>
</comment>
<feature type="region of interest" description="Disordered" evidence="5">
    <location>
        <begin position="458"/>
        <end position="603"/>
    </location>
</feature>
<feature type="region of interest" description="Disordered" evidence="5">
    <location>
        <begin position="1763"/>
        <end position="1786"/>
    </location>
</feature>
<feature type="compositionally biased region" description="Polar residues" evidence="5">
    <location>
        <begin position="883"/>
        <end position="895"/>
    </location>
</feature>
<keyword evidence="2" id="KW-0964">Secreted</keyword>
<feature type="compositionally biased region" description="Low complexity" evidence="5">
    <location>
        <begin position="664"/>
        <end position="676"/>
    </location>
</feature>
<keyword evidence="9" id="KW-1185">Reference proteome</keyword>
<evidence type="ECO:0000313" key="9">
    <source>
        <dbReference type="Proteomes" id="UP001314200"/>
    </source>
</evidence>
<feature type="compositionally biased region" description="Polar residues" evidence="5">
    <location>
        <begin position="122"/>
        <end position="136"/>
    </location>
</feature>
<feature type="region of interest" description="Disordered" evidence="5">
    <location>
        <begin position="940"/>
        <end position="986"/>
    </location>
</feature>
<feature type="compositionally biased region" description="Polar residues" evidence="5">
    <location>
        <begin position="812"/>
        <end position="827"/>
    </location>
</feature>
<feature type="compositionally biased region" description="Polar residues" evidence="5">
    <location>
        <begin position="1082"/>
        <end position="1094"/>
    </location>
</feature>
<sequence>MLLLSLRTKKLAHTIQGTSYAALTPAQQTTYNQAYAGYIQAGKVSPTATNPDTNATTIEQQGFDYGQSLINGGLSKTAPTAISSNIKYLSAAILGYNTAQAAITQAQTNGTSSAEAKATDPTKLSTDGQKASTDGQAGTDLTFYRSVKFGNYAAQNKQSDSTLDQYAEVGYYPLVSAQAYKDGAAAYQSGAGSTPTATADTSSKAAQNAFTKGYNDAQTGTADGIKRFLNGTAAATSSDPDDAATSSSNTAQTNAQKGFDDDNKTPAVTDPTLANDKGYQAGQNAAKAAQQAAADEQSGTDHRSSVTDTASYDTAKQEYEAGAKAAAGGNTTRSTDANPVKQQAYNKALDDAAASQAQAIQDAKDNDGKAPAPARTYSANPDVQTLVTKAYSDAQTGYTNALNGKTPGTSATDAEKQGATTGTVDKAYVDAVVAGGSPTAPSDAKKNTVDSGIAAAKAAVAASASAGKDPQSVSQTPADSSVANDPLATYAYQQAVDQAQKDYQKGVDEAKNGKTPDNSASDAEKQGATDFTKGFNGGNGSTAANSNSGEQAGNKAADSLTKGYEDAEKNTDDSSSDDPVQKLANAAAKKAFADSPNFADTSTMDPISKAAYEKAEDALKNAAANGAQEYLAGKTRPDTTTVTGAKEATGYDAAKSGFADGANAANAAAGSTADSTKSSDSNYMTGYNAAQAAKKAEADTANNTDNPAGSPDAASYTKAQTAYAAGITDAKAGQTAQSTDSDPVKQQAYNQALADYQKGVDEATNGKTPADTASAAEKQGASDFNKGLTDAVNNPSSTPANAGEQAGKTAAATLNNAVNDAKSGTSDDSQDADPVKKASYIAAAQAYKDEAAGTPKSDDAINALDPVSKFAYQTALAEAKAQAQNGQDAFTNGTGRPTGDTPADKVAQAAYDKAQKGYEDAKNNTPTAADADNPAYKAGQAAYAAGKQGATTSIEPTTEGPAKQGYDGNKQGAADALAGKDEEAALASKPQAYQDAYNNAYNAAKQGLTDGGNAAAGTAADTTKASDPNYKKGYDAAQAGKQGAADAANNVDNSTKSTDPDSYKKAQGAYQDGEQAAADAAKTNTKPAETTNTDPVYKQAYDQALTDAANKADYQKGVDEATNGKTPADTASAAEKQGATDFNAGFNGGNGATIANPTAGQKAGMDAANGFNKGYEDAQKGTDDSQATDPVQKAANVAAAQAYEDVAAGTPKSTDAINALNPISKAAYQRALTDAQNSAANGEKAYLSGQTRPDDSTPAGKAAAAAYDRAKQGYADAAAGKTTDADQNDPAYLAGKKAYTDGQTGYNGTTTPAADASQQTKDAYSGATSGATDAVAGKAKPTDLAAKSPAYQVAYNKAYTQAQAGMADATASTTPTDAQKADPNYMTGYNAAKNAADSGSQAFLNGQARPDDSTPAGKAAATAYDAAKNGYNGAAADAQSGNEPTDAEKADPAYMKGYQAYKDSQTGYTGAGTDTKPAADAPQAAQDAYNGGVAGAKDGAAGAPKESDLSTKSQVYQDAYNKAYADAAAGAKAGYQDGSQSGTPTDLTNKSAIYKQAYAAAKAKADAEATAGAADFAQGKSAPTTATAASQYGYDRAKAGFDDANAGKPAQANDAAYMAGYNSGLKRYTTTNNTAQDDALFGKGRQDANLDDADKTAYDQAYARTIAGLNDGANGAAKAYPDDANYLKGYAAGQAVKALLADKQNNTKTAVDDQASYGLANQGYLQAQDDVKNGRAKAPNNQNPVYVLAYDLAYDQLLKEKEAQGTVTSAEPTATDNVTPTTKSSVLPATGEEKTAANNSGLILGLAASFLGLFAAAKRNKRDEK</sequence>
<accession>A0ABN9YU55</accession>
<feature type="region of interest" description="Disordered" evidence="5">
    <location>
        <begin position="1400"/>
        <end position="1514"/>
    </location>
</feature>
<gene>
    <name evidence="8" type="ORF">R82641_BJNNKPBH_00680</name>
</gene>
<feature type="compositionally biased region" description="Polar residues" evidence="5">
    <location>
        <begin position="471"/>
        <end position="483"/>
    </location>
</feature>
<evidence type="ECO:0000256" key="4">
    <source>
        <dbReference type="ARBA" id="ARBA00023088"/>
    </source>
</evidence>
<feature type="region of interest" description="Disordered" evidence="5">
    <location>
        <begin position="883"/>
        <end position="907"/>
    </location>
</feature>
<name>A0ABN9YU55_9LACO</name>
<evidence type="ECO:0000259" key="7">
    <source>
        <dbReference type="PROSITE" id="PS50847"/>
    </source>
</evidence>
<feature type="compositionally biased region" description="Low complexity" evidence="5">
    <location>
        <begin position="690"/>
        <end position="704"/>
    </location>
</feature>
<keyword evidence="6" id="KW-1133">Transmembrane helix</keyword>
<evidence type="ECO:0000313" key="8">
    <source>
        <dbReference type="EMBL" id="CAK1239306.1"/>
    </source>
</evidence>
<proteinExistence type="predicted"/>
<evidence type="ECO:0000256" key="5">
    <source>
        <dbReference type="SAM" id="MobiDB-lite"/>
    </source>
</evidence>
<evidence type="ECO:0000256" key="6">
    <source>
        <dbReference type="SAM" id="Phobius"/>
    </source>
</evidence>
<protein>
    <recommendedName>
        <fullName evidence="7">Gram-positive cocci surface proteins LPxTG domain-containing protein</fullName>
    </recommendedName>
</protein>
<keyword evidence="4" id="KW-0572">Peptidoglycan-anchor</keyword>
<dbReference type="Pfam" id="PF00746">
    <property type="entry name" value="Gram_pos_anchor"/>
    <property type="match status" value="1"/>
</dbReference>
<feature type="compositionally biased region" description="Polar residues" evidence="5">
    <location>
        <begin position="1765"/>
        <end position="1786"/>
    </location>
</feature>
<keyword evidence="6" id="KW-0472">Membrane</keyword>
<feature type="compositionally biased region" description="Low complexity" evidence="5">
    <location>
        <begin position="233"/>
        <end position="256"/>
    </location>
</feature>
<feature type="region of interest" description="Disordered" evidence="5">
    <location>
        <begin position="1299"/>
        <end position="1334"/>
    </location>
</feature>
<evidence type="ECO:0000256" key="2">
    <source>
        <dbReference type="ARBA" id="ARBA00022525"/>
    </source>
</evidence>
<feature type="compositionally biased region" description="Polar residues" evidence="5">
    <location>
        <begin position="791"/>
        <end position="800"/>
    </location>
</feature>
<feature type="compositionally biased region" description="Low complexity" evidence="5">
    <location>
        <begin position="351"/>
        <end position="361"/>
    </location>
</feature>
<feature type="region of interest" description="Disordered" evidence="5">
    <location>
        <begin position="690"/>
        <end position="715"/>
    </location>
</feature>
<feature type="region of interest" description="Disordered" evidence="5">
    <location>
        <begin position="627"/>
        <end position="652"/>
    </location>
</feature>
<feature type="compositionally biased region" description="Low complexity" evidence="5">
    <location>
        <begin position="1035"/>
        <end position="1048"/>
    </location>
</feature>
<dbReference type="Proteomes" id="UP001314200">
    <property type="component" value="Unassembled WGS sequence"/>
</dbReference>
<feature type="compositionally biased region" description="Basic and acidic residues" evidence="5">
    <location>
        <begin position="499"/>
        <end position="514"/>
    </location>
</feature>
<feature type="region of interest" description="Disordered" evidence="5">
    <location>
        <begin position="730"/>
        <end position="836"/>
    </location>
</feature>
<feature type="region of interest" description="Disordered" evidence="5">
    <location>
        <begin position="233"/>
        <end position="311"/>
    </location>
</feature>
<dbReference type="PROSITE" id="PS50847">
    <property type="entry name" value="GRAM_POS_ANCHORING"/>
    <property type="match status" value="1"/>
</dbReference>
<feature type="compositionally biased region" description="Low complexity" evidence="5">
    <location>
        <begin position="1478"/>
        <end position="1488"/>
    </location>
</feature>
<feature type="compositionally biased region" description="Low complexity" evidence="5">
    <location>
        <begin position="1005"/>
        <end position="1025"/>
    </location>
</feature>
<feature type="compositionally biased region" description="Low complexity" evidence="5">
    <location>
        <begin position="1416"/>
        <end position="1427"/>
    </location>
</feature>